<sequence length="116" mass="13798">MKNEQAPPVQFQFIDSVKKLMLNWAQENDIKLHDIDYVVPFVQTDKSLAVWLFYDTDNTMNFFKNNGTTETVKLKYLQLLAELNYPADYLNEVSFFIDSNENIKTHFRGSNFYRLR</sequence>
<dbReference type="EMBL" id="OCMT01000004">
    <property type="protein sequence ID" value="SOD19943.1"/>
    <property type="molecule type" value="Genomic_DNA"/>
</dbReference>
<proteinExistence type="predicted"/>
<reference evidence="2" key="1">
    <citation type="submission" date="2017-09" db="EMBL/GenBank/DDBJ databases">
        <authorList>
            <person name="Varghese N."/>
            <person name="Submissions S."/>
        </authorList>
    </citation>
    <scope>NUCLEOTIDE SEQUENCE [LARGE SCALE GENOMIC DNA]</scope>
    <source>
        <strain evidence="2">CGMCC 1.12803</strain>
    </source>
</reference>
<dbReference type="Proteomes" id="UP000219281">
    <property type="component" value="Unassembled WGS sequence"/>
</dbReference>
<organism evidence="1 2">
    <name type="scientific">Pedobacter xixiisoli</name>
    <dbReference type="NCBI Taxonomy" id="1476464"/>
    <lineage>
        <taxon>Bacteria</taxon>
        <taxon>Pseudomonadati</taxon>
        <taxon>Bacteroidota</taxon>
        <taxon>Sphingobacteriia</taxon>
        <taxon>Sphingobacteriales</taxon>
        <taxon>Sphingobacteriaceae</taxon>
        <taxon>Pedobacter</taxon>
    </lineage>
</organism>
<evidence type="ECO:0000313" key="2">
    <source>
        <dbReference type="Proteomes" id="UP000219281"/>
    </source>
</evidence>
<name>A0A286ADH5_9SPHI</name>
<gene>
    <name evidence="1" type="ORF">SAMN06297358_3650</name>
</gene>
<evidence type="ECO:0000313" key="1">
    <source>
        <dbReference type="EMBL" id="SOD19943.1"/>
    </source>
</evidence>
<accession>A0A286ADH5</accession>
<keyword evidence="2" id="KW-1185">Reference proteome</keyword>
<dbReference type="AlphaFoldDB" id="A0A286ADH5"/>
<protein>
    <submittedName>
        <fullName evidence="1">Uncharacterized protein</fullName>
    </submittedName>
</protein>
<dbReference type="RefSeq" id="WP_097133434.1">
    <property type="nucleotide sequence ID" value="NZ_OCMT01000004.1"/>
</dbReference>